<comment type="function">
    <text evidence="4">Involved in 20S proteasome assembly.</text>
</comment>
<keyword evidence="2 4" id="KW-0143">Chaperone</keyword>
<name>G7E7N1_MIXOS</name>
<evidence type="ECO:0000256" key="3">
    <source>
        <dbReference type="ARBA" id="ARBA00025745"/>
    </source>
</evidence>
<accession>G7E7N1</accession>
<protein>
    <recommendedName>
        <fullName evidence="1 4">Proteasome assembly chaperone 2</fullName>
    </recommendedName>
</protein>
<dbReference type="PANTHER" id="PTHR12970">
    <property type="entry name" value="PROTEASOME ASSEMBLY CHAPERONE 2"/>
    <property type="match status" value="1"/>
</dbReference>
<dbReference type="OMA" id="WKEHTGE"/>
<comment type="subunit">
    <text evidence="4">Component of the 20S proteasome chaperone.</text>
</comment>
<dbReference type="AlphaFoldDB" id="G7E7N1"/>
<dbReference type="InterPro" id="IPR038389">
    <property type="entry name" value="PSMG2_sf"/>
</dbReference>
<dbReference type="RefSeq" id="XP_014567010.1">
    <property type="nucleotide sequence ID" value="XM_014711524.1"/>
</dbReference>
<proteinExistence type="inferred from homology"/>
<dbReference type="GO" id="GO:0005634">
    <property type="term" value="C:nucleus"/>
    <property type="evidence" value="ECO:0007669"/>
    <property type="project" value="TreeGrafter"/>
</dbReference>
<evidence type="ECO:0000256" key="1">
    <source>
        <dbReference type="ARBA" id="ARBA00019186"/>
    </source>
</evidence>
<reference evidence="5 6" key="1">
    <citation type="journal article" date="2011" name="J. Gen. Appl. Microbiol.">
        <title>Draft genome sequencing of the enigmatic basidiomycete Mixia osmundae.</title>
        <authorList>
            <person name="Nishida H."/>
            <person name="Nagatsuka Y."/>
            <person name="Sugiyama J."/>
        </authorList>
    </citation>
    <scope>NUCLEOTIDE SEQUENCE [LARGE SCALE GENOMIC DNA]</scope>
    <source>
        <strain evidence="6">CBS 9802 / IAM 14324 / JCM 22182 / KY 12970</strain>
    </source>
</reference>
<dbReference type="OrthoDB" id="10260712at2759"/>
<comment type="similarity">
    <text evidence="3 4">Belongs to the PSMG2 family.</text>
</comment>
<dbReference type="eggNOG" id="KOG3112">
    <property type="taxonomic scope" value="Eukaryota"/>
</dbReference>
<dbReference type="Proteomes" id="UP000009131">
    <property type="component" value="Unassembled WGS sequence"/>
</dbReference>
<dbReference type="EMBL" id="BABT02000165">
    <property type="protein sequence ID" value="GAA98841.1"/>
    <property type="molecule type" value="Genomic_DNA"/>
</dbReference>
<dbReference type="PANTHER" id="PTHR12970:SF1">
    <property type="entry name" value="PROTEASOME ASSEMBLY CHAPERONE 2"/>
    <property type="match status" value="1"/>
</dbReference>
<dbReference type="GO" id="GO:0043248">
    <property type="term" value="P:proteasome assembly"/>
    <property type="evidence" value="ECO:0007669"/>
    <property type="project" value="TreeGrafter"/>
</dbReference>
<gene>
    <name evidence="5" type="primary">Mo05529</name>
    <name evidence="5" type="ORF">E5Q_05529</name>
</gene>
<organism evidence="5 6">
    <name type="scientific">Mixia osmundae (strain CBS 9802 / IAM 14324 / JCM 22182 / KY 12970)</name>
    <dbReference type="NCBI Taxonomy" id="764103"/>
    <lineage>
        <taxon>Eukaryota</taxon>
        <taxon>Fungi</taxon>
        <taxon>Dikarya</taxon>
        <taxon>Basidiomycota</taxon>
        <taxon>Pucciniomycotina</taxon>
        <taxon>Mixiomycetes</taxon>
        <taxon>Mixiales</taxon>
        <taxon>Mixiaceae</taxon>
        <taxon>Mixia</taxon>
    </lineage>
</organism>
<comment type="caution">
    <text evidence="5">The sequence shown here is derived from an EMBL/GenBank/DDBJ whole genome shotgun (WGS) entry which is preliminary data.</text>
</comment>
<evidence type="ECO:0000313" key="5">
    <source>
        <dbReference type="EMBL" id="GAA98841.1"/>
    </source>
</evidence>
<dbReference type="PIRSF" id="PIRSF010044">
    <property type="entry name" value="UCP010044"/>
    <property type="match status" value="1"/>
</dbReference>
<dbReference type="Gene3D" id="3.40.50.10900">
    <property type="entry name" value="PAC-like subunit"/>
    <property type="match status" value="1"/>
</dbReference>
<dbReference type="InterPro" id="IPR019151">
    <property type="entry name" value="Proteasome_assmbl_chaperone_2"/>
</dbReference>
<evidence type="ECO:0000256" key="4">
    <source>
        <dbReference type="PIRNR" id="PIRNR010044"/>
    </source>
</evidence>
<evidence type="ECO:0000256" key="2">
    <source>
        <dbReference type="ARBA" id="ARBA00023186"/>
    </source>
</evidence>
<keyword evidence="6" id="KW-1185">Reference proteome</keyword>
<sequence>MTTSSLQQTMPFFRGSPASFDQSTLLLPAVSIGNVPQLATDLLIHSHALQKIGTLSARDLVPVLGSADYLPTAAAPRRGLATALEVYATADHSLVTLQQRSPVLKSRKEHFVYELCDWIVASRFKRVVILSSLSAGARRDAELASQASPFRYFSLTSSSAALTLQALCARIPSRDAAIPLLPSAGLTRRYLEALKAVETAAILLYVAEGDNRGDACAMAEMTSVVLQKLEVLPLGTPEWQEPKSWHRGLYGTEAIPDGLFG</sequence>
<evidence type="ECO:0000313" key="6">
    <source>
        <dbReference type="Proteomes" id="UP000009131"/>
    </source>
</evidence>
<dbReference type="GO" id="GO:0005829">
    <property type="term" value="C:cytosol"/>
    <property type="evidence" value="ECO:0007669"/>
    <property type="project" value="TreeGrafter"/>
</dbReference>
<dbReference type="STRING" id="764103.G7E7N1"/>
<dbReference type="InterPro" id="IPR016562">
    <property type="entry name" value="Proteasome_assmbl_chp_2_euk"/>
</dbReference>
<dbReference type="Pfam" id="PF09754">
    <property type="entry name" value="PAC2"/>
    <property type="match status" value="1"/>
</dbReference>
<dbReference type="InParanoid" id="G7E7N1"/>
<dbReference type="HOGENOM" id="CLU_062640_2_2_1"/>
<reference evidence="5 6" key="2">
    <citation type="journal article" date="2012" name="Open Biol.">
        <title>Characteristics of nucleosomes and linker DNA regions on the genome of the basidiomycete Mixia osmundae revealed by mono- and dinucleosome mapping.</title>
        <authorList>
            <person name="Nishida H."/>
            <person name="Kondo S."/>
            <person name="Matsumoto T."/>
            <person name="Suzuki Y."/>
            <person name="Yoshikawa H."/>
            <person name="Taylor T.D."/>
            <person name="Sugiyama J."/>
        </authorList>
    </citation>
    <scope>NUCLEOTIDE SEQUENCE [LARGE SCALE GENOMIC DNA]</scope>
    <source>
        <strain evidence="6">CBS 9802 / IAM 14324 / JCM 22182 / KY 12970</strain>
    </source>
</reference>